<organism evidence="5 6">
    <name type="scientific">Paraburkholderia pallida</name>
    <dbReference type="NCBI Taxonomy" id="2547399"/>
    <lineage>
        <taxon>Bacteria</taxon>
        <taxon>Pseudomonadati</taxon>
        <taxon>Pseudomonadota</taxon>
        <taxon>Betaproteobacteria</taxon>
        <taxon>Burkholderiales</taxon>
        <taxon>Burkholderiaceae</taxon>
        <taxon>Paraburkholderia</taxon>
    </lineage>
</organism>
<dbReference type="PANTHER" id="PTHR43201:SF5">
    <property type="entry name" value="MEDIUM-CHAIN ACYL-COA LIGASE ACSF2, MITOCHONDRIAL"/>
    <property type="match status" value="1"/>
</dbReference>
<feature type="domain" description="AMP-dependent synthetase/ligase" evidence="3">
    <location>
        <begin position="68"/>
        <end position="434"/>
    </location>
</feature>
<dbReference type="GO" id="GO:0031956">
    <property type="term" value="F:medium-chain fatty acid-CoA ligase activity"/>
    <property type="evidence" value="ECO:0007669"/>
    <property type="project" value="TreeGrafter"/>
</dbReference>
<comment type="similarity">
    <text evidence="1">Belongs to the ATP-dependent AMP-binding enzyme family.</text>
</comment>
<dbReference type="InterPro" id="IPR020845">
    <property type="entry name" value="AMP-binding_CS"/>
</dbReference>
<dbReference type="Pfam" id="PF00501">
    <property type="entry name" value="AMP-binding"/>
    <property type="match status" value="1"/>
</dbReference>
<dbReference type="GO" id="GO:0006631">
    <property type="term" value="P:fatty acid metabolic process"/>
    <property type="evidence" value="ECO:0007669"/>
    <property type="project" value="TreeGrafter"/>
</dbReference>
<dbReference type="InterPro" id="IPR045851">
    <property type="entry name" value="AMP-bd_C_sf"/>
</dbReference>
<dbReference type="InterPro" id="IPR025110">
    <property type="entry name" value="AMP-bd_C"/>
</dbReference>
<dbReference type="Proteomes" id="UP000295727">
    <property type="component" value="Chromosome 3"/>
</dbReference>
<protein>
    <submittedName>
        <fullName evidence="5">AMP-dependent synthetase</fullName>
    </submittedName>
</protein>
<keyword evidence="6" id="KW-1185">Reference proteome</keyword>
<dbReference type="EMBL" id="CP038150">
    <property type="protein sequence ID" value="QBR01177.1"/>
    <property type="molecule type" value="Genomic_DNA"/>
</dbReference>
<evidence type="ECO:0000313" key="5">
    <source>
        <dbReference type="EMBL" id="QBR01177.1"/>
    </source>
</evidence>
<dbReference type="RefSeq" id="WP_134755550.1">
    <property type="nucleotide sequence ID" value="NZ_CP038150.1"/>
</dbReference>
<dbReference type="PANTHER" id="PTHR43201">
    <property type="entry name" value="ACYL-COA SYNTHETASE"/>
    <property type="match status" value="1"/>
</dbReference>
<evidence type="ECO:0000313" key="6">
    <source>
        <dbReference type="Proteomes" id="UP000295727"/>
    </source>
</evidence>
<dbReference type="Pfam" id="PF13193">
    <property type="entry name" value="AMP-binding_C"/>
    <property type="match status" value="1"/>
</dbReference>
<dbReference type="AlphaFoldDB" id="A0A4P7D1V4"/>
<evidence type="ECO:0000256" key="2">
    <source>
        <dbReference type="ARBA" id="ARBA00022598"/>
    </source>
</evidence>
<proteinExistence type="inferred from homology"/>
<keyword evidence="2" id="KW-0436">Ligase</keyword>
<evidence type="ECO:0000256" key="1">
    <source>
        <dbReference type="ARBA" id="ARBA00006432"/>
    </source>
</evidence>
<reference evidence="5 6" key="1">
    <citation type="submission" date="2019-03" db="EMBL/GenBank/DDBJ databases">
        <title>Paraburkholderia sp. 7MH5, isolated from subtropical forest soil.</title>
        <authorList>
            <person name="Gao Z.-H."/>
            <person name="Qiu L.-H."/>
        </authorList>
    </citation>
    <scope>NUCLEOTIDE SEQUENCE [LARGE SCALE GENOMIC DNA]</scope>
    <source>
        <strain evidence="5 6">7MH5</strain>
    </source>
</reference>
<dbReference type="Gene3D" id="3.40.50.12780">
    <property type="entry name" value="N-terminal domain of ligase-like"/>
    <property type="match status" value="1"/>
</dbReference>
<dbReference type="OrthoDB" id="9766486at2"/>
<dbReference type="InterPro" id="IPR042099">
    <property type="entry name" value="ANL_N_sf"/>
</dbReference>
<feature type="domain" description="AMP-binding enzyme C-terminal" evidence="4">
    <location>
        <begin position="488"/>
        <end position="565"/>
    </location>
</feature>
<dbReference type="SUPFAM" id="SSF56801">
    <property type="entry name" value="Acetyl-CoA synthetase-like"/>
    <property type="match status" value="1"/>
</dbReference>
<dbReference type="Gene3D" id="3.30.300.30">
    <property type="match status" value="1"/>
</dbReference>
<sequence length="586" mass="63805">MNSVGNLQGKGGADALASFDKAVAASKSAARPAHVLDPIAGVVYPAQADLDRYVAEGALGFETLADGFRKMAALYPENVALLGPGLRMTYAELDSKSTRLGAALLAQGLEPLDRVVFQLGNSAQLVIMFLACVKAGLIPICTLAAHREHEIGYLANLADAKLHFVQGDDPKFDDIAFAREMQQRAPSLKLILQARGEPRDGVLHLDQMIESISEEAAAARLAELTLDPFQVAVFQLSGGTTGVPKIIPRFNNEYLYNMRACAQWLDYRPSDVLFMPQPMVHNLNMGCCFGPFLMTGGTVTVAPDLAPETLISLIETTRPTWLMLGGPIIARIETAIQSGRLDFSKARGVIAANSAPKLRALVGVPAYHIFGITEGVIMFTHPDDPQEALDTTNGRPVSPWDSIRLLGPGTEQPVKFGEIGEPAFKGPYTIHGYFRAEDRNKETFTSDGYYRSGDLMEERLIDGKRYFVFRGRFKDLVSRGGEKINCEEVEMAVAGHPSVAQVVAVPYPDPVFDERLCAVLILREGHAEPSLAELGTYLKDYGLAKFKWPERIEVVDTFPLTASGKLSRQSLRDMVAQHVLGAQSAS</sequence>
<gene>
    <name evidence="5" type="ORF">E1956_28585</name>
</gene>
<dbReference type="KEGG" id="ppai:E1956_28585"/>
<dbReference type="PROSITE" id="PS00455">
    <property type="entry name" value="AMP_BINDING"/>
    <property type="match status" value="1"/>
</dbReference>
<evidence type="ECO:0000259" key="4">
    <source>
        <dbReference type="Pfam" id="PF13193"/>
    </source>
</evidence>
<name>A0A4P7D1V4_9BURK</name>
<evidence type="ECO:0000259" key="3">
    <source>
        <dbReference type="Pfam" id="PF00501"/>
    </source>
</evidence>
<dbReference type="InterPro" id="IPR000873">
    <property type="entry name" value="AMP-dep_synth/lig_dom"/>
</dbReference>
<accession>A0A4P7D1V4</accession>